<keyword evidence="2" id="KW-0378">Hydrolase</keyword>
<dbReference type="EMBL" id="UGXD01000002">
    <property type="protein sequence ID" value="SUG34433.1"/>
    <property type="molecule type" value="Genomic_DNA"/>
</dbReference>
<dbReference type="EC" id="3.1.-.-" evidence="2"/>
<dbReference type="InterPro" id="IPR003539">
    <property type="entry name" value="CD_toxinB"/>
</dbReference>
<dbReference type="PRINTS" id="PR01388">
    <property type="entry name" value="CDTOXINB"/>
</dbReference>
<dbReference type="InterPro" id="IPR036691">
    <property type="entry name" value="Endo/exonu/phosph_ase_sf"/>
</dbReference>
<accession>A0A379SYA2</accession>
<proteinExistence type="predicted"/>
<dbReference type="CDD" id="cd09081">
    <property type="entry name" value="CdtB"/>
    <property type="match status" value="1"/>
</dbReference>
<protein>
    <submittedName>
        <fullName evidence="2">Cytolethal distending toxin subunit CdtB</fullName>
        <ecNumber evidence="2">3.1.-.-</ecNumber>
    </submittedName>
</protein>
<organism evidence="2 3">
    <name type="scientific">Salmonella enterica subsp. arizonae</name>
    <dbReference type="NCBI Taxonomy" id="59203"/>
    <lineage>
        <taxon>Bacteria</taxon>
        <taxon>Pseudomonadati</taxon>
        <taxon>Pseudomonadota</taxon>
        <taxon>Gammaproteobacteria</taxon>
        <taxon>Enterobacterales</taxon>
        <taxon>Enterobacteriaceae</taxon>
        <taxon>Salmonella</taxon>
    </lineage>
</organism>
<dbReference type="PIRSF" id="PIRSF018539">
    <property type="entry name" value="CDT_B"/>
    <property type="match status" value="1"/>
</dbReference>
<dbReference type="SUPFAM" id="SSF56219">
    <property type="entry name" value="DNase I-like"/>
    <property type="match status" value="1"/>
</dbReference>
<dbReference type="AlphaFoldDB" id="A0A379SYA2"/>
<dbReference type="GO" id="GO:0016787">
    <property type="term" value="F:hydrolase activity"/>
    <property type="evidence" value="ECO:0007669"/>
    <property type="project" value="UniProtKB-KW"/>
</dbReference>
<evidence type="ECO:0000313" key="2">
    <source>
        <dbReference type="EMBL" id="SUG34433.1"/>
    </source>
</evidence>
<sequence length="303" mass="34002">MILANTNETVKNYKFFIIQFKQTTIIQRLNKRIDYEKELFSPSNNDYLHLYSFACANISDYRVMTWNLQGSSASTESKWNVNVRQLLSGTSGVDILMVQEAGAIPTSAVPTGRHIQPFGVGIPIDECTWNLGTTRRQDIRYIYYSRINVGARRVNLAIVSRQRADNVYALRPTTVASRPVIGIGLGNDVFLTAHALASGGPDAAAIVRVTTNFFRQPQMRHLSWFLAGDFNRAPDRLESDLMTEHLERFVTVLAPTEPTQIGGGILDYGVIVDRALYSQRVEASRNPQLASDHYPVAFLARRC</sequence>
<name>A0A379SYA2_SALER</name>
<dbReference type="Pfam" id="PF03372">
    <property type="entry name" value="Exo_endo_phos"/>
    <property type="match status" value="1"/>
</dbReference>
<gene>
    <name evidence="2" type="primary">cdtB_2</name>
    <name evidence="2" type="ORF">NCTC7304_03952</name>
</gene>
<dbReference type="InterPro" id="IPR005135">
    <property type="entry name" value="Endo/exonuclease/phosphatase"/>
</dbReference>
<evidence type="ECO:0000313" key="3">
    <source>
        <dbReference type="Proteomes" id="UP000254762"/>
    </source>
</evidence>
<dbReference type="NCBIfam" id="NF011787">
    <property type="entry name" value="PRK15251.1"/>
    <property type="match status" value="1"/>
</dbReference>
<feature type="domain" description="Endonuclease/exonuclease/phosphatase" evidence="1">
    <location>
        <begin position="64"/>
        <end position="293"/>
    </location>
</feature>
<dbReference type="Proteomes" id="UP000254762">
    <property type="component" value="Unassembled WGS sequence"/>
</dbReference>
<dbReference type="Gene3D" id="3.60.10.10">
    <property type="entry name" value="Endonuclease/exonuclease/phosphatase"/>
    <property type="match status" value="1"/>
</dbReference>
<reference evidence="2 3" key="1">
    <citation type="submission" date="2018-06" db="EMBL/GenBank/DDBJ databases">
        <authorList>
            <consortium name="Pathogen Informatics"/>
            <person name="Doyle S."/>
        </authorList>
    </citation>
    <scope>NUCLEOTIDE SEQUENCE [LARGE SCALE GENOMIC DNA]</scope>
    <source>
        <strain evidence="2 3">NCTC7304</strain>
    </source>
</reference>
<evidence type="ECO:0000259" key="1">
    <source>
        <dbReference type="Pfam" id="PF03372"/>
    </source>
</evidence>